<keyword evidence="3 6" id="KW-0274">FAD</keyword>
<comment type="subcellular location">
    <subcellularLocation>
        <location evidence="6">Cytoplasm</location>
    </subcellularLocation>
</comment>
<comment type="cofactor">
    <cofactor evidence="1 6">
        <name>FAD</name>
        <dbReference type="ChEBI" id="CHEBI:57692"/>
    </cofactor>
</comment>
<dbReference type="RefSeq" id="WP_153418282.1">
    <property type="nucleotide sequence ID" value="NZ_WFLM01000001.1"/>
</dbReference>
<accession>A0A6N6VXE9</accession>
<keyword evidence="4 6" id="KW-0560">Oxidoreductase</keyword>
<comment type="similarity">
    <text evidence="6">Belongs to the protoporphyrinogen/coproporphyrinogen oxidase family. Coproporphyrinogen III oxidase subfamily.</text>
</comment>
<evidence type="ECO:0000256" key="3">
    <source>
        <dbReference type="ARBA" id="ARBA00022827"/>
    </source>
</evidence>
<comment type="caution">
    <text evidence="8">The sequence shown here is derived from an EMBL/GenBank/DDBJ whole genome shotgun (WGS) entry which is preliminary data.</text>
</comment>
<organism evidence="8 9">
    <name type="scientific">Silvanigrella paludirubra</name>
    <dbReference type="NCBI Taxonomy" id="2499159"/>
    <lineage>
        <taxon>Bacteria</taxon>
        <taxon>Pseudomonadati</taxon>
        <taxon>Bdellovibrionota</taxon>
        <taxon>Oligoflexia</taxon>
        <taxon>Silvanigrellales</taxon>
        <taxon>Silvanigrellaceae</taxon>
        <taxon>Silvanigrella</taxon>
    </lineage>
</organism>
<keyword evidence="2 6" id="KW-0285">Flavoprotein</keyword>
<keyword evidence="6" id="KW-0963">Cytoplasm</keyword>
<dbReference type="AlphaFoldDB" id="A0A6N6VXE9"/>
<evidence type="ECO:0000313" key="8">
    <source>
        <dbReference type="EMBL" id="KAB8040764.1"/>
    </source>
</evidence>
<dbReference type="GO" id="GO:0006783">
    <property type="term" value="P:heme biosynthetic process"/>
    <property type="evidence" value="ECO:0007669"/>
    <property type="project" value="UniProtKB-UniRule"/>
</dbReference>
<sequence length="487" mass="55543">MSQNKSIDIAVIGAGISGLRSAYLLSRSENKNIKKIALFDKEETIGGVLKSTYINHFRLEHGAQGVLLNRESFLKCLQDLKIENQVILPNQKEQKRYILTQKLCVALTPNIFKLKKSGLLKFKDIFRIFLEIFIKKPKTINLNETLYSFFERRFGKKFANTFLVSLSFGIWGGGSRKLLLRYTFPKLQSLENGYGSLIKMGFIHLCKNLFLKKKKSSPKGLASFSNGMEFLVNTLFNELKKECLKNNIELVLNLNSNVNLIKRESNFISVNFLKENNLYQEQYHCVLYSGQPWRDQNISIQSMELEKGELEKSFLKLKNIESHSIAIIGLGSSNIPENTTSIKGFGALAGEWSKDILGTIFVHSTYPSHAPTNSNLFRVLLGGDRNPLINQKSNEELIEISKLRLLETKIIDKNIYFDFTHVVKWDNYIPLATIEQDKVLEAIWKIEALVPGLFFTGNYIKGPSISDCLEQAEIVSKNMLIYIDNLN</sequence>
<dbReference type="SUPFAM" id="SSF54373">
    <property type="entry name" value="FAD-linked reductases, C-terminal domain"/>
    <property type="match status" value="1"/>
</dbReference>
<dbReference type="PANTHER" id="PTHR42923">
    <property type="entry name" value="PROTOPORPHYRINOGEN OXIDASE"/>
    <property type="match status" value="1"/>
</dbReference>
<name>A0A6N6VXE9_9BACT</name>
<keyword evidence="9" id="KW-1185">Reference proteome</keyword>
<dbReference type="GO" id="GO:0004729">
    <property type="term" value="F:oxygen-dependent protoporphyrinogen oxidase activity"/>
    <property type="evidence" value="ECO:0007669"/>
    <property type="project" value="UniProtKB-UniRule"/>
</dbReference>
<dbReference type="SUPFAM" id="SSF51905">
    <property type="entry name" value="FAD/NAD(P)-binding domain"/>
    <property type="match status" value="1"/>
</dbReference>
<evidence type="ECO:0000256" key="1">
    <source>
        <dbReference type="ARBA" id="ARBA00001974"/>
    </source>
</evidence>
<dbReference type="EMBL" id="WFLM01000001">
    <property type="protein sequence ID" value="KAB8040764.1"/>
    <property type="molecule type" value="Genomic_DNA"/>
</dbReference>
<proteinExistence type="inferred from homology"/>
<comment type="function">
    <text evidence="6">Involved in coproporphyrin-dependent heme b biosynthesis. Catalyzes the oxidation of coproporphyrinogen III to coproporphyrin III.</text>
</comment>
<dbReference type="InterPro" id="IPR050464">
    <property type="entry name" value="Zeta_carotene_desat/Oxidored"/>
</dbReference>
<feature type="domain" description="Amine oxidase" evidence="7">
    <location>
        <begin position="16"/>
        <end position="477"/>
    </location>
</feature>
<comment type="catalytic activity">
    <reaction evidence="6">
        <text>coproporphyrinogen III + 3 O2 = coproporphyrin III + 3 H2O2</text>
        <dbReference type="Rhea" id="RHEA:43436"/>
        <dbReference type="ChEBI" id="CHEBI:15379"/>
        <dbReference type="ChEBI" id="CHEBI:16240"/>
        <dbReference type="ChEBI" id="CHEBI:57309"/>
        <dbReference type="ChEBI" id="CHEBI:131725"/>
        <dbReference type="EC" id="1.3.3.15"/>
    </reaction>
</comment>
<comment type="pathway">
    <text evidence="6">Porphyrin-containing compound metabolism; protoheme biosynthesis.</text>
</comment>
<dbReference type="OrthoDB" id="20837at2"/>
<evidence type="ECO:0000259" key="7">
    <source>
        <dbReference type="Pfam" id="PF01593"/>
    </source>
</evidence>
<dbReference type="InterPro" id="IPR004572">
    <property type="entry name" value="Protoporphyrinogen_oxidase"/>
</dbReference>
<dbReference type="NCBIfam" id="TIGR00562">
    <property type="entry name" value="proto_IX_ox"/>
    <property type="match status" value="1"/>
</dbReference>
<dbReference type="PANTHER" id="PTHR42923:SF3">
    <property type="entry name" value="PROTOPORPHYRINOGEN OXIDASE"/>
    <property type="match status" value="1"/>
</dbReference>
<dbReference type="InterPro" id="IPR002937">
    <property type="entry name" value="Amino_oxidase"/>
</dbReference>
<evidence type="ECO:0000256" key="6">
    <source>
        <dbReference type="RuleBase" id="RU364052"/>
    </source>
</evidence>
<dbReference type="Gene3D" id="3.90.660.20">
    <property type="entry name" value="Protoporphyrinogen oxidase, mitochondrial, domain 2"/>
    <property type="match status" value="1"/>
</dbReference>
<dbReference type="Pfam" id="PF01593">
    <property type="entry name" value="Amino_oxidase"/>
    <property type="match status" value="1"/>
</dbReference>
<dbReference type="Proteomes" id="UP000437748">
    <property type="component" value="Unassembled WGS sequence"/>
</dbReference>
<reference evidence="8 9" key="1">
    <citation type="submission" date="2019-10" db="EMBL/GenBank/DDBJ databases">
        <title>New species of Slilvanegrellaceae.</title>
        <authorList>
            <person name="Pitt A."/>
            <person name="Hahn M.W."/>
        </authorList>
    </citation>
    <scope>NUCLEOTIDE SEQUENCE [LARGE SCALE GENOMIC DNA]</scope>
    <source>
        <strain evidence="8 9">SP-Ram-0.45-NSY-1</strain>
    </source>
</reference>
<dbReference type="InterPro" id="IPR036188">
    <property type="entry name" value="FAD/NAD-bd_sf"/>
</dbReference>
<dbReference type="Gene3D" id="1.10.3110.10">
    <property type="entry name" value="protoporphyrinogen ix oxidase, domain 3"/>
    <property type="match status" value="1"/>
</dbReference>
<dbReference type="GO" id="GO:0005737">
    <property type="term" value="C:cytoplasm"/>
    <property type="evidence" value="ECO:0007669"/>
    <property type="project" value="UniProtKB-SubCell"/>
</dbReference>
<evidence type="ECO:0000256" key="2">
    <source>
        <dbReference type="ARBA" id="ARBA00022630"/>
    </source>
</evidence>
<dbReference type="EC" id="1.3.3.15" evidence="6"/>
<evidence type="ECO:0000313" key="9">
    <source>
        <dbReference type="Proteomes" id="UP000437748"/>
    </source>
</evidence>
<evidence type="ECO:0000256" key="4">
    <source>
        <dbReference type="ARBA" id="ARBA00023002"/>
    </source>
</evidence>
<dbReference type="Gene3D" id="3.50.50.60">
    <property type="entry name" value="FAD/NAD(P)-binding domain"/>
    <property type="match status" value="1"/>
</dbReference>
<gene>
    <name evidence="8" type="primary">hemG</name>
    <name evidence="8" type="ORF">GCL60_02215</name>
</gene>
<protein>
    <recommendedName>
        <fullName evidence="6">Coproporphyrinogen III oxidase</fullName>
        <ecNumber evidence="6">1.3.3.15</ecNumber>
    </recommendedName>
</protein>
<keyword evidence="5 6" id="KW-0350">Heme biosynthesis</keyword>
<evidence type="ECO:0000256" key="5">
    <source>
        <dbReference type="ARBA" id="ARBA00023133"/>
    </source>
</evidence>